<protein>
    <recommendedName>
        <fullName evidence="5">Conjugal transfer protein TraD</fullName>
    </recommendedName>
</protein>
<dbReference type="EMBL" id="JAGDYP010000001">
    <property type="protein sequence ID" value="MBO1882905.1"/>
    <property type="molecule type" value="Genomic_DNA"/>
</dbReference>
<accession>A0ABS3PU97</accession>
<proteinExistence type="predicted"/>
<reference evidence="3 4" key="1">
    <citation type="submission" date="2021-03" db="EMBL/GenBank/DDBJ databases">
        <title>Isolation and description of Capnocytophaga bilenii sp. nov., a novel Capnocytophaga species, isolated from a gingivitis subject.</title>
        <authorList>
            <person name="Antezack A."/>
            <person name="Monnet-Corti V."/>
            <person name="La Scola B."/>
        </authorList>
    </citation>
    <scope>NUCLEOTIDE SEQUENCE [LARGE SCALE GENOMIC DNA]</scope>
    <source>
        <strain evidence="3 4">Marseille-Q4570</strain>
    </source>
</reference>
<organism evidence="3 4">
    <name type="scientific">Capnocytophaga bilenii</name>
    <dbReference type="NCBI Taxonomy" id="2819369"/>
    <lineage>
        <taxon>Bacteria</taxon>
        <taxon>Pseudomonadati</taxon>
        <taxon>Bacteroidota</taxon>
        <taxon>Flavobacteriia</taxon>
        <taxon>Flavobacteriales</taxon>
        <taxon>Flavobacteriaceae</taxon>
        <taxon>Capnocytophaga</taxon>
    </lineage>
</organism>
<evidence type="ECO:0000313" key="3">
    <source>
        <dbReference type="EMBL" id="MBO1882905.1"/>
    </source>
</evidence>
<evidence type="ECO:0000256" key="2">
    <source>
        <dbReference type="SAM" id="Phobius"/>
    </source>
</evidence>
<dbReference type="Proteomes" id="UP000681610">
    <property type="component" value="Unassembled WGS sequence"/>
</dbReference>
<keyword evidence="2" id="KW-1133">Transmembrane helix</keyword>
<name>A0ABS3PU97_9FLAO</name>
<comment type="caution">
    <text evidence="3">The sequence shown here is derived from an EMBL/GenBank/DDBJ whole genome shotgun (WGS) entry which is preliminary data.</text>
</comment>
<keyword evidence="2" id="KW-0472">Membrane</keyword>
<gene>
    <name evidence="3" type="ORF">J4N46_00275</name>
</gene>
<evidence type="ECO:0008006" key="5">
    <source>
        <dbReference type="Google" id="ProtNLM"/>
    </source>
</evidence>
<evidence type="ECO:0000256" key="1">
    <source>
        <dbReference type="SAM" id="MobiDB-lite"/>
    </source>
</evidence>
<feature type="transmembrane region" description="Helical" evidence="2">
    <location>
        <begin position="6"/>
        <end position="26"/>
    </location>
</feature>
<keyword evidence="2" id="KW-0812">Transmembrane</keyword>
<sequence>MVTRFFIITFFVYVIYYLAMLIYDVYLRKEKSVPDEEDKQEFSLAEMADNTITNVDFDEVEQMTTSSKVEVNENDIFPSATDSENTDEPSSKNLEALKRKFEEEEHLDDNEGGQTEVFTPINKEEILKRDNERFKNLLSLAETNVQVIFNESENGGYKTFKAQPKTNV</sequence>
<feature type="region of interest" description="Disordered" evidence="1">
    <location>
        <begin position="63"/>
        <end position="118"/>
    </location>
</feature>
<dbReference type="RefSeq" id="WP_208057398.1">
    <property type="nucleotide sequence ID" value="NZ_JAGDYP010000001.1"/>
</dbReference>
<evidence type="ECO:0000313" key="4">
    <source>
        <dbReference type="Proteomes" id="UP000681610"/>
    </source>
</evidence>
<keyword evidence="4" id="KW-1185">Reference proteome</keyword>